<dbReference type="InterPro" id="IPR006026">
    <property type="entry name" value="Peptidase_Metallo"/>
</dbReference>
<evidence type="ECO:0000313" key="18">
    <source>
        <dbReference type="Proteomes" id="UP000035680"/>
    </source>
</evidence>
<feature type="domain" description="EGF-like" evidence="16">
    <location>
        <begin position="324"/>
        <end position="364"/>
    </location>
</feature>
<dbReference type="InterPro" id="IPR035914">
    <property type="entry name" value="Sperma_CUB_dom_sf"/>
</dbReference>
<dbReference type="PANTHER" id="PTHR10127">
    <property type="entry name" value="DISCOIDIN, CUB, EGF, LAMININ , AND ZINC METALLOPROTEASE DOMAIN CONTAINING"/>
    <property type="match status" value="1"/>
</dbReference>
<evidence type="ECO:0000256" key="10">
    <source>
        <dbReference type="ARBA" id="ARBA00023157"/>
    </source>
</evidence>
<dbReference type="PANTHER" id="PTHR10127:SF780">
    <property type="entry name" value="METALLOENDOPEPTIDASE"/>
    <property type="match status" value="1"/>
</dbReference>
<protein>
    <recommendedName>
        <fullName evidence="12">Zinc metalloproteinase</fullName>
    </recommendedName>
</protein>
<keyword evidence="18" id="KW-1185">Reference proteome</keyword>
<dbReference type="PROSITE" id="PS51864">
    <property type="entry name" value="ASTACIN"/>
    <property type="match status" value="1"/>
</dbReference>
<dbReference type="Gene3D" id="3.40.390.10">
    <property type="entry name" value="Collagenase (Catalytic Domain)"/>
    <property type="match status" value="1"/>
</dbReference>
<dbReference type="GO" id="GO:0018996">
    <property type="term" value="P:molting cycle, collagen and cuticulin-based cuticle"/>
    <property type="evidence" value="ECO:0007669"/>
    <property type="project" value="InterPro"/>
</dbReference>
<feature type="domain" description="Peptidase M12A" evidence="17">
    <location>
        <begin position="135"/>
        <end position="329"/>
    </location>
</feature>
<dbReference type="PROSITE" id="PS01186">
    <property type="entry name" value="EGF_2"/>
    <property type="match status" value="1"/>
</dbReference>
<keyword evidence="10 13" id="KW-1015">Disulfide bond</keyword>
<dbReference type="GO" id="GO:0008270">
    <property type="term" value="F:zinc ion binding"/>
    <property type="evidence" value="ECO:0007669"/>
    <property type="project" value="UniProtKB-UniRule"/>
</dbReference>
<feature type="binding site" evidence="14">
    <location>
        <position position="230"/>
    </location>
    <ligand>
        <name>Zn(2+)</name>
        <dbReference type="ChEBI" id="CHEBI:29105"/>
        <note>catalytic</note>
    </ligand>
</feature>
<dbReference type="InterPro" id="IPR024079">
    <property type="entry name" value="MetalloPept_cat_dom_sf"/>
</dbReference>
<comment type="subcellular location">
    <subcellularLocation>
        <location evidence="1 12">Secreted</location>
    </subcellularLocation>
</comment>
<dbReference type="GO" id="GO:0006508">
    <property type="term" value="P:proteolysis"/>
    <property type="evidence" value="ECO:0007669"/>
    <property type="project" value="UniProtKB-KW"/>
</dbReference>
<dbReference type="SMART" id="SM00235">
    <property type="entry name" value="ZnMc"/>
    <property type="match status" value="1"/>
</dbReference>
<evidence type="ECO:0000256" key="11">
    <source>
        <dbReference type="ARBA" id="ARBA00023180"/>
    </source>
</evidence>
<feature type="disulfide bond" evidence="13">
    <location>
        <begin position="354"/>
        <end position="363"/>
    </location>
</feature>
<keyword evidence="3 13" id="KW-0245">EGF-like domain</keyword>
<keyword evidence="9 14" id="KW-0482">Metalloprotease</keyword>
<evidence type="ECO:0000256" key="6">
    <source>
        <dbReference type="ARBA" id="ARBA00022729"/>
    </source>
</evidence>
<evidence type="ECO:0000259" key="16">
    <source>
        <dbReference type="PROSITE" id="PS50026"/>
    </source>
</evidence>
<evidence type="ECO:0000256" key="13">
    <source>
        <dbReference type="PROSITE-ProRule" id="PRU00076"/>
    </source>
</evidence>
<keyword evidence="2 12" id="KW-0964">Secreted</keyword>
<feature type="binding site" evidence="14">
    <location>
        <position position="226"/>
    </location>
    <ligand>
        <name>Zn(2+)</name>
        <dbReference type="ChEBI" id="CHEBI:29105"/>
        <note>catalytic</note>
    </ligand>
</feature>
<dbReference type="PIRSF" id="PIRSF036365">
    <property type="entry name" value="Astacin_nematoda"/>
    <property type="match status" value="1"/>
</dbReference>
<dbReference type="SUPFAM" id="SSF49854">
    <property type="entry name" value="Spermadhesin, CUB domain"/>
    <property type="match status" value="1"/>
</dbReference>
<dbReference type="InterPro" id="IPR034035">
    <property type="entry name" value="Astacin-like_dom"/>
</dbReference>
<dbReference type="Pfam" id="PF01400">
    <property type="entry name" value="Astacin"/>
    <property type="match status" value="1"/>
</dbReference>
<evidence type="ECO:0000256" key="14">
    <source>
        <dbReference type="PROSITE-ProRule" id="PRU01211"/>
    </source>
</evidence>
<evidence type="ECO:0000256" key="12">
    <source>
        <dbReference type="PIRNR" id="PIRNR036365"/>
    </source>
</evidence>
<dbReference type="InterPro" id="IPR000742">
    <property type="entry name" value="EGF"/>
</dbReference>
<evidence type="ECO:0000256" key="4">
    <source>
        <dbReference type="ARBA" id="ARBA00022670"/>
    </source>
</evidence>
<keyword evidence="4 14" id="KW-0645">Protease</keyword>
<proteinExistence type="predicted"/>
<dbReference type="GO" id="GO:0004222">
    <property type="term" value="F:metalloendopeptidase activity"/>
    <property type="evidence" value="ECO:0007669"/>
    <property type="project" value="UniProtKB-UniRule"/>
</dbReference>
<reference evidence="18" key="1">
    <citation type="submission" date="2014-07" db="EMBL/GenBank/DDBJ databases">
        <authorList>
            <person name="Martin A.A"/>
            <person name="De Silva N."/>
        </authorList>
    </citation>
    <scope>NUCLEOTIDE SEQUENCE</scope>
</reference>
<keyword evidence="8 14" id="KW-0862">Zinc</keyword>
<comment type="cofactor">
    <cofactor evidence="14 15">
        <name>Zn(2+)</name>
        <dbReference type="ChEBI" id="CHEBI:29105"/>
    </cofactor>
    <text evidence="14 15">Binds 1 zinc ion per subunit.</text>
</comment>
<dbReference type="WBParaSite" id="SVE_1574600.1">
    <property type="protein sequence ID" value="SVE_1574600.1"/>
    <property type="gene ID" value="SVE_1574600"/>
</dbReference>
<evidence type="ECO:0000256" key="3">
    <source>
        <dbReference type="ARBA" id="ARBA00022536"/>
    </source>
</evidence>
<dbReference type="InterPro" id="IPR017050">
    <property type="entry name" value="Metallopeptidase_nem"/>
</dbReference>
<evidence type="ECO:0000256" key="7">
    <source>
        <dbReference type="ARBA" id="ARBA00022801"/>
    </source>
</evidence>
<evidence type="ECO:0000256" key="9">
    <source>
        <dbReference type="ARBA" id="ARBA00023049"/>
    </source>
</evidence>
<evidence type="ECO:0000256" key="15">
    <source>
        <dbReference type="RuleBase" id="RU361183"/>
    </source>
</evidence>
<dbReference type="InterPro" id="IPR001506">
    <property type="entry name" value="Peptidase_M12A"/>
</dbReference>
<feature type="active site" evidence="14">
    <location>
        <position position="227"/>
    </location>
</feature>
<feature type="signal peptide" evidence="12 15">
    <location>
        <begin position="1"/>
        <end position="23"/>
    </location>
</feature>
<keyword evidence="5 14" id="KW-0479">Metal-binding</keyword>
<evidence type="ECO:0000256" key="5">
    <source>
        <dbReference type="ARBA" id="ARBA00022723"/>
    </source>
</evidence>
<feature type="chain" id="PRO_5015024219" description="Zinc metalloproteinase" evidence="12 15">
    <location>
        <begin position="24"/>
        <end position="481"/>
    </location>
</feature>
<feature type="binding site" evidence="14">
    <location>
        <position position="236"/>
    </location>
    <ligand>
        <name>Zn(2+)</name>
        <dbReference type="ChEBI" id="CHEBI:29105"/>
        <note>catalytic</note>
    </ligand>
</feature>
<name>A0A0K0FTT4_STRVS</name>
<evidence type="ECO:0000256" key="2">
    <source>
        <dbReference type="ARBA" id="ARBA00022525"/>
    </source>
</evidence>
<sequence length="481" mass="54871">MVKDILITLIFFLLLSITSFSESEKIVVPDEDRNNLELTKETMNMLEGVEEIFLEKNKKYNLEKQLKKTLSDDSHLDNDNPSVKAMEETGLFEGDIMLTQNQAEDILDQVVDSAVSIGINISNSNLNDENIRRKRKIKSRASLDWEFPIKYYVESGNITLIDLALQLMENETCVRFSKQYNASFGEPGLKFFRGSGCWSYVGKETPNKFQDVSIGFGCDTIGTVQHETMHALGSTHEQCRADRNDYLYIVYNNIEINHLKNFIKLNYSDAITYNVKYDYGSNMQYHSRTFGIGDRVTMVPKNLFYMRTIGVNDGLSFLDAKLLNLHYCSKNFTNKIKCYNGGYEDPNNNTRCKCVEGYAGDRCIDLPQPNNGCNTSLYHVTPSLQTLTLVGAKNCLFHLKAPHGKKINITIVYLDAYPAFTYVCIKKNSLEIKFLEDKAQTGALFCFTNENISISSMNDHAIVHYRSTEHDNNMTLTFHTI</sequence>
<dbReference type="SUPFAM" id="SSF55486">
    <property type="entry name" value="Metalloproteases ('zincins'), catalytic domain"/>
    <property type="match status" value="1"/>
</dbReference>
<keyword evidence="6 12" id="KW-0732">Signal</keyword>
<feature type="disulfide bond" evidence="14">
    <location>
        <begin position="173"/>
        <end position="328"/>
    </location>
</feature>
<reference evidence="19" key="2">
    <citation type="submission" date="2015-08" db="UniProtKB">
        <authorList>
            <consortium name="WormBaseParasite"/>
        </authorList>
    </citation>
    <scope>IDENTIFICATION</scope>
</reference>
<dbReference type="AlphaFoldDB" id="A0A0K0FTT4"/>
<dbReference type="PRINTS" id="PR00480">
    <property type="entry name" value="ASTACIN"/>
</dbReference>
<dbReference type="Proteomes" id="UP000035680">
    <property type="component" value="Unassembled WGS sequence"/>
</dbReference>
<keyword evidence="7 14" id="KW-0378">Hydrolase</keyword>
<organism evidence="18 19">
    <name type="scientific">Strongyloides venezuelensis</name>
    <name type="common">Threadworm</name>
    <dbReference type="NCBI Taxonomy" id="75913"/>
    <lineage>
        <taxon>Eukaryota</taxon>
        <taxon>Metazoa</taxon>
        <taxon>Ecdysozoa</taxon>
        <taxon>Nematoda</taxon>
        <taxon>Chromadorea</taxon>
        <taxon>Rhabditida</taxon>
        <taxon>Tylenchina</taxon>
        <taxon>Panagrolaimomorpha</taxon>
        <taxon>Strongyloidoidea</taxon>
        <taxon>Strongyloididae</taxon>
        <taxon>Strongyloides</taxon>
    </lineage>
</organism>
<accession>A0A0K0FTT4</accession>
<comment type="caution">
    <text evidence="13">Lacks conserved residue(s) required for the propagation of feature annotation.</text>
</comment>
<evidence type="ECO:0000313" key="19">
    <source>
        <dbReference type="WBParaSite" id="SVE_1574600.1"/>
    </source>
</evidence>
<evidence type="ECO:0000256" key="1">
    <source>
        <dbReference type="ARBA" id="ARBA00004613"/>
    </source>
</evidence>
<dbReference type="PROSITE" id="PS00022">
    <property type="entry name" value="EGF_1"/>
    <property type="match status" value="1"/>
</dbReference>
<dbReference type="PROSITE" id="PS50026">
    <property type="entry name" value="EGF_3"/>
    <property type="match status" value="1"/>
</dbReference>
<evidence type="ECO:0000259" key="17">
    <source>
        <dbReference type="PROSITE" id="PS51864"/>
    </source>
</evidence>
<dbReference type="CDD" id="cd04280">
    <property type="entry name" value="ZnMc_astacin_like"/>
    <property type="match status" value="1"/>
</dbReference>
<evidence type="ECO:0000256" key="8">
    <source>
        <dbReference type="ARBA" id="ARBA00022833"/>
    </source>
</evidence>
<keyword evidence="11" id="KW-0325">Glycoprotein</keyword>
<dbReference type="GO" id="GO:0005576">
    <property type="term" value="C:extracellular region"/>
    <property type="evidence" value="ECO:0007669"/>
    <property type="project" value="UniProtKB-SubCell"/>
</dbReference>